<reference evidence="1" key="2">
    <citation type="journal article" date="2015" name="Fish Shellfish Immunol.">
        <title>Early steps in the European eel (Anguilla anguilla)-Vibrio vulnificus interaction in the gills: Role of the RtxA13 toxin.</title>
        <authorList>
            <person name="Callol A."/>
            <person name="Pajuelo D."/>
            <person name="Ebbesson L."/>
            <person name="Teles M."/>
            <person name="MacKenzie S."/>
            <person name="Amaro C."/>
        </authorList>
    </citation>
    <scope>NUCLEOTIDE SEQUENCE</scope>
</reference>
<dbReference type="EMBL" id="GBXM01100034">
    <property type="protein sequence ID" value="JAH08543.1"/>
    <property type="molecule type" value="Transcribed_RNA"/>
</dbReference>
<proteinExistence type="predicted"/>
<sequence length="53" mass="6036">MHSAGRIVSFVEVHSIKLVAHLISGSCHLCLSLRRRRIFFLNKSHGNTTLQYT</sequence>
<protein>
    <submittedName>
        <fullName evidence="1">Uncharacterized protein</fullName>
    </submittedName>
</protein>
<name>A0A0E9PXD9_ANGAN</name>
<evidence type="ECO:0000313" key="1">
    <source>
        <dbReference type="EMBL" id="JAH08543.1"/>
    </source>
</evidence>
<accession>A0A0E9PXD9</accession>
<dbReference type="AlphaFoldDB" id="A0A0E9PXD9"/>
<organism evidence="1">
    <name type="scientific">Anguilla anguilla</name>
    <name type="common">European freshwater eel</name>
    <name type="synonym">Muraena anguilla</name>
    <dbReference type="NCBI Taxonomy" id="7936"/>
    <lineage>
        <taxon>Eukaryota</taxon>
        <taxon>Metazoa</taxon>
        <taxon>Chordata</taxon>
        <taxon>Craniata</taxon>
        <taxon>Vertebrata</taxon>
        <taxon>Euteleostomi</taxon>
        <taxon>Actinopterygii</taxon>
        <taxon>Neopterygii</taxon>
        <taxon>Teleostei</taxon>
        <taxon>Anguilliformes</taxon>
        <taxon>Anguillidae</taxon>
        <taxon>Anguilla</taxon>
    </lineage>
</organism>
<reference evidence="1" key="1">
    <citation type="submission" date="2014-11" db="EMBL/GenBank/DDBJ databases">
        <authorList>
            <person name="Amaro Gonzalez C."/>
        </authorList>
    </citation>
    <scope>NUCLEOTIDE SEQUENCE</scope>
</reference>